<dbReference type="AlphaFoldDB" id="A0A3B0XQA3"/>
<accession>A0A3B0XQA3</accession>
<evidence type="ECO:0000313" key="1">
    <source>
        <dbReference type="EMBL" id="VAW65372.1"/>
    </source>
</evidence>
<reference evidence="1" key="1">
    <citation type="submission" date="2018-06" db="EMBL/GenBank/DDBJ databases">
        <authorList>
            <person name="Zhirakovskaya E."/>
        </authorList>
    </citation>
    <scope>NUCLEOTIDE SEQUENCE</scope>
</reference>
<organism evidence="1">
    <name type="scientific">hydrothermal vent metagenome</name>
    <dbReference type="NCBI Taxonomy" id="652676"/>
    <lineage>
        <taxon>unclassified sequences</taxon>
        <taxon>metagenomes</taxon>
        <taxon>ecological metagenomes</taxon>
    </lineage>
</organism>
<proteinExistence type="predicted"/>
<gene>
    <name evidence="1" type="ORF">MNBD_GAMMA09-2948</name>
</gene>
<dbReference type="EMBL" id="UOFI01000067">
    <property type="protein sequence ID" value="VAW65372.1"/>
    <property type="molecule type" value="Genomic_DNA"/>
</dbReference>
<name>A0A3B0XQA3_9ZZZZ</name>
<protein>
    <submittedName>
        <fullName evidence="1">Uncharacterized protein</fullName>
    </submittedName>
</protein>
<sequence length="155" mass="16763">MKKIVLSVLLVAISFAAQAGIKDKKAKKAATESMNAALTKVKTACGNAKLEGKIDWANWDTYKYEKLSGNKAKNEVIQAAGVLLEGVLGEVAELCKDADYKEELAKITTIAISGKADQTSSYVEFKLDGNTLGMALNADGYGSWKNKDLLKKVWE</sequence>